<organism evidence="3 4">
    <name type="scientific">Candidatus Collierbacteria bacterium CG_4_9_14_3_um_filter_43_16</name>
    <dbReference type="NCBI Taxonomy" id="1974532"/>
    <lineage>
        <taxon>Bacteria</taxon>
        <taxon>Candidatus Collieribacteriota</taxon>
    </lineage>
</organism>
<reference evidence="4" key="1">
    <citation type="submission" date="2017-09" db="EMBL/GenBank/DDBJ databases">
        <title>Depth-based differentiation of microbial function through sediment-hosted aquifers and enrichment of novel symbionts in the deep terrestrial subsurface.</title>
        <authorList>
            <person name="Probst A.J."/>
            <person name="Ladd B."/>
            <person name="Jarett J.K."/>
            <person name="Geller-Mcgrath D.E."/>
            <person name="Sieber C.M.K."/>
            <person name="Emerson J.B."/>
            <person name="Anantharaman K."/>
            <person name="Thomas B.C."/>
            <person name="Malmstrom R."/>
            <person name="Stieglmeier M."/>
            <person name="Klingl A."/>
            <person name="Woyke T."/>
            <person name="Ryan C.M."/>
            <person name="Banfield J.F."/>
        </authorList>
    </citation>
    <scope>NUCLEOTIDE SEQUENCE [LARGE SCALE GENOMIC DNA]</scope>
</reference>
<evidence type="ECO:0000259" key="2">
    <source>
        <dbReference type="PROSITE" id="PS51740"/>
    </source>
</evidence>
<gene>
    <name evidence="3" type="ORF">CO104_02050</name>
</gene>
<dbReference type="NCBIfam" id="TIGR01439">
    <property type="entry name" value="lp_hng_hel_AbrB"/>
    <property type="match status" value="1"/>
</dbReference>
<feature type="domain" description="SpoVT-AbrB" evidence="2">
    <location>
        <begin position="38"/>
        <end position="83"/>
    </location>
</feature>
<dbReference type="EMBL" id="PFUC01000044">
    <property type="protein sequence ID" value="PJB48090.1"/>
    <property type="molecule type" value="Genomic_DNA"/>
</dbReference>
<evidence type="ECO:0000313" key="3">
    <source>
        <dbReference type="EMBL" id="PJB48090.1"/>
    </source>
</evidence>
<dbReference type="AlphaFoldDB" id="A0A2M8BW76"/>
<evidence type="ECO:0000256" key="1">
    <source>
        <dbReference type="PROSITE-ProRule" id="PRU01076"/>
    </source>
</evidence>
<feature type="non-terminal residue" evidence="3">
    <location>
        <position position="1"/>
    </location>
</feature>
<dbReference type="GO" id="GO:0003677">
    <property type="term" value="F:DNA binding"/>
    <property type="evidence" value="ECO:0007669"/>
    <property type="project" value="UniProtKB-UniRule"/>
</dbReference>
<protein>
    <recommendedName>
        <fullName evidence="2">SpoVT-AbrB domain-containing protein</fullName>
    </recommendedName>
</protein>
<dbReference type="SUPFAM" id="SSF89447">
    <property type="entry name" value="AbrB/MazE/MraZ-like"/>
    <property type="match status" value="1"/>
</dbReference>
<comment type="caution">
    <text evidence="3">The sequence shown here is derived from an EMBL/GenBank/DDBJ whole genome shotgun (WGS) entry which is preliminary data.</text>
</comment>
<dbReference type="SMART" id="SM00966">
    <property type="entry name" value="SpoVT_AbrB"/>
    <property type="match status" value="1"/>
</dbReference>
<dbReference type="InterPro" id="IPR037914">
    <property type="entry name" value="SpoVT-AbrB_sf"/>
</dbReference>
<dbReference type="PROSITE" id="PS51740">
    <property type="entry name" value="SPOVT_ABRB"/>
    <property type="match status" value="1"/>
</dbReference>
<keyword evidence="1" id="KW-0238">DNA-binding</keyword>
<dbReference type="Proteomes" id="UP000231196">
    <property type="component" value="Unassembled WGS sequence"/>
</dbReference>
<evidence type="ECO:0000313" key="4">
    <source>
        <dbReference type="Proteomes" id="UP000231196"/>
    </source>
</evidence>
<sequence>VAGVRSLDYARDDMVELFNSLRNTILTSNTFRDSMYYMYLATVTQKGQITIPVNFRRLLNLVPNDRVVFEKKGGKIVLSKGVDIMSLAGKMKPKKNMNVDPVKAREYMEKNYKRI</sequence>
<dbReference type="InterPro" id="IPR007159">
    <property type="entry name" value="SpoVT-AbrB_dom"/>
</dbReference>
<dbReference type="Gene3D" id="2.10.260.10">
    <property type="match status" value="1"/>
</dbReference>
<dbReference type="Pfam" id="PF04014">
    <property type="entry name" value="MazE_antitoxin"/>
    <property type="match status" value="1"/>
</dbReference>
<accession>A0A2M8BW76</accession>
<name>A0A2M8BW76_9BACT</name>
<proteinExistence type="predicted"/>